<gene>
    <name evidence="11" type="ORF">J8A68_001824</name>
</gene>
<feature type="domain" description="Sec23/Sec24 helical" evidence="9">
    <location>
        <begin position="732"/>
        <end position="838"/>
    </location>
</feature>
<dbReference type="AlphaFoldDB" id="A0A8J5QKB9"/>
<evidence type="ECO:0000259" key="9">
    <source>
        <dbReference type="Pfam" id="PF04815"/>
    </source>
</evidence>
<dbReference type="PANTHER" id="PTHR13803">
    <property type="entry name" value="SEC24-RELATED PROTEIN"/>
    <property type="match status" value="1"/>
</dbReference>
<dbReference type="GO" id="GO:0006886">
    <property type="term" value="P:intracellular protein transport"/>
    <property type="evidence" value="ECO:0007669"/>
    <property type="project" value="InterPro"/>
</dbReference>
<dbReference type="GeneID" id="73468625"/>
<proteinExistence type="inferred from homology"/>
<evidence type="ECO:0000313" key="11">
    <source>
        <dbReference type="EMBL" id="KAG7664662.1"/>
    </source>
</evidence>
<dbReference type="EMBL" id="JAGSYN010000068">
    <property type="protein sequence ID" value="KAG7664662.1"/>
    <property type="molecule type" value="Genomic_DNA"/>
</dbReference>
<evidence type="ECO:0000256" key="4">
    <source>
        <dbReference type="ARBA" id="ARBA00022927"/>
    </source>
</evidence>
<evidence type="ECO:0000259" key="7">
    <source>
        <dbReference type="Pfam" id="PF04810"/>
    </source>
</evidence>
<dbReference type="OrthoDB" id="49016at2759"/>
<feature type="domain" description="Sec23/Sec24 trunk" evidence="8">
    <location>
        <begin position="369"/>
        <end position="615"/>
    </location>
</feature>
<feature type="region of interest" description="Disordered" evidence="6">
    <location>
        <begin position="1"/>
        <end position="88"/>
    </location>
</feature>
<dbReference type="InterPro" id="IPR006895">
    <property type="entry name" value="Znf_Sec23_Sec24"/>
</dbReference>
<dbReference type="GO" id="GO:0030127">
    <property type="term" value="C:COPII vesicle coat"/>
    <property type="evidence" value="ECO:0007669"/>
    <property type="project" value="InterPro"/>
</dbReference>
<dbReference type="GO" id="GO:0090110">
    <property type="term" value="P:COPII-coated vesicle cargo loading"/>
    <property type="evidence" value="ECO:0007669"/>
    <property type="project" value="TreeGrafter"/>
</dbReference>
<dbReference type="GO" id="GO:0070971">
    <property type="term" value="C:endoplasmic reticulum exit site"/>
    <property type="evidence" value="ECO:0007669"/>
    <property type="project" value="TreeGrafter"/>
</dbReference>
<evidence type="ECO:0000259" key="10">
    <source>
        <dbReference type="Pfam" id="PF08033"/>
    </source>
</evidence>
<keyword evidence="12" id="KW-1185">Reference proteome</keyword>
<dbReference type="Pfam" id="PF04815">
    <property type="entry name" value="Sec23_helical"/>
    <property type="match status" value="1"/>
</dbReference>
<dbReference type="Pfam" id="PF08033">
    <property type="entry name" value="Sec23_BS"/>
    <property type="match status" value="1"/>
</dbReference>
<dbReference type="Pfam" id="PF04811">
    <property type="entry name" value="Sec23_trunk"/>
    <property type="match status" value="1"/>
</dbReference>
<comment type="subcellular location">
    <subcellularLocation>
        <location evidence="1">Golgi apparatus membrane</location>
    </subcellularLocation>
</comment>
<evidence type="ECO:0000256" key="3">
    <source>
        <dbReference type="ARBA" id="ARBA00022448"/>
    </source>
</evidence>
<comment type="similarity">
    <text evidence="2">Belongs to the SEC23/SEC24 family. SEC24 subfamily.</text>
</comment>
<dbReference type="InterPro" id="IPR050550">
    <property type="entry name" value="SEC23_SEC24_subfamily"/>
</dbReference>
<evidence type="ECO:0000256" key="5">
    <source>
        <dbReference type="ARBA" id="ARBA00023034"/>
    </source>
</evidence>
<feature type="compositionally biased region" description="Low complexity" evidence="6">
    <location>
        <begin position="261"/>
        <end position="273"/>
    </location>
</feature>
<dbReference type="PANTHER" id="PTHR13803:SF4">
    <property type="entry name" value="SECRETORY 24CD, ISOFORM C"/>
    <property type="match status" value="1"/>
</dbReference>
<keyword evidence="3" id="KW-0813">Transport</keyword>
<sequence length="1039" mass="116383">MSYLAPPPGIGGGIGRPMSRQGSRENLNEVNSHLQALALDSPSQGHKKKSKRTMRAYHSDFNSPIGSTVGSPIPSHANTFTGVPSPGIPYGFPSDPLASPRPQQQLQSPYPGVSQQFTPPIQQFQHQPQQQIQQQQQSIGGPQVDQFHLQDMTTTQNQGRSNDLSLQLHRYQDQKKYITPDEEGNLKPFLTFSETIPPEAGTQFQAIDQGTASSKFMRSTMYYVPESEPVRAATKLPLAITIRPFAPLLSTEDPIPVVDFSQRDQQSQISISESDNDGSEKEKDPLSIGPLRCRRCRCYVNPSMQFTHTQRFVCNICQFPNNIVPEEYASYLDNNGYRLDKFIRPELHKSVYDILVPKEYNFGGAGVEPKPIHFVFLIDISESSIKQKIPLLVADAIRATLFDFEQEYQDQLPDEKPKLKIAIAAFDKRIHFFNLSPNLERAEISISGDLEDPFIPFHDGLFVDPEESRFVIDDALNYIERFSSDPERIFDPEPCFAAACRTIMMCLDSVGGGGKIISILSNLPTWGPGGLKFKDNKAVGRVAVTAEAEKRLYTPDNEYYKTLAKDFISKNVGIDVFVVSHVPVDLSNVGWLASVTGGEVTRWANFNFERDARSVTAKIVGSVKKLTGYQGQLKLRCSNGLQVAQYYGTSSSIAEANSMVAGTVQDPIIPVLNQDQTFTVLLEYDGKLSTKLDCHFQAALLYTDPNGIRKVRVINLVLAVTKKLEDVFHFADENAIVTTIVRDTLSFIGQQTLLELREALNNKLVDVFARYRAMNEYDHNSAAIMTNKLLFPDSLKHLPTYILSFLKTTAIRAQQSVNSDTRLVDVFAMLNMPVERLMYHLYPALVELHSLESEEGHWVSEDREFISLPVYKDLSNRSLDRGVYILCDGLKVFVWIDPEANIMLLRDLFGDSVGSIQDINPLMDELPVLETEISQQARNIIRYFQSHLVGLMGLGSAGIQIVRKGLDGNEFAFREMLMDDSFGGAVTATSGPSYPEYLTNLHRAIKVTMESDKGSKQIKNSISNVEHEHATIAQRYMHF</sequence>
<dbReference type="GO" id="GO:0008270">
    <property type="term" value="F:zinc ion binding"/>
    <property type="evidence" value="ECO:0007669"/>
    <property type="project" value="InterPro"/>
</dbReference>
<feature type="domain" description="Zinc finger Sec23/Sec24-type" evidence="7">
    <location>
        <begin position="290"/>
        <end position="328"/>
    </location>
</feature>
<organism evidence="11 12">
    <name type="scientific">[Candida] subhashii</name>
    <dbReference type="NCBI Taxonomy" id="561895"/>
    <lineage>
        <taxon>Eukaryota</taxon>
        <taxon>Fungi</taxon>
        <taxon>Dikarya</taxon>
        <taxon>Ascomycota</taxon>
        <taxon>Saccharomycotina</taxon>
        <taxon>Pichiomycetes</taxon>
        <taxon>Debaryomycetaceae</taxon>
        <taxon>Spathaspora</taxon>
    </lineage>
</organism>
<dbReference type="InterPro" id="IPR006900">
    <property type="entry name" value="Sec23/24_helical_dom"/>
</dbReference>
<keyword evidence="5" id="KW-0333">Golgi apparatus</keyword>
<keyword evidence="4" id="KW-0653">Protein transport</keyword>
<dbReference type="GO" id="GO:0000149">
    <property type="term" value="F:SNARE binding"/>
    <property type="evidence" value="ECO:0007669"/>
    <property type="project" value="TreeGrafter"/>
</dbReference>
<feature type="compositionally biased region" description="Basic residues" evidence="6">
    <location>
        <begin position="45"/>
        <end position="55"/>
    </location>
</feature>
<evidence type="ECO:0000256" key="2">
    <source>
        <dbReference type="ARBA" id="ARBA00008334"/>
    </source>
</evidence>
<dbReference type="InterPro" id="IPR012990">
    <property type="entry name" value="Beta-sandwich_Sec23_24"/>
</dbReference>
<evidence type="ECO:0000256" key="6">
    <source>
        <dbReference type="SAM" id="MobiDB-lite"/>
    </source>
</evidence>
<evidence type="ECO:0000313" key="12">
    <source>
        <dbReference type="Proteomes" id="UP000694255"/>
    </source>
</evidence>
<dbReference type="GO" id="GO:0000139">
    <property type="term" value="C:Golgi membrane"/>
    <property type="evidence" value="ECO:0007669"/>
    <property type="project" value="UniProtKB-SubCell"/>
</dbReference>
<reference evidence="11 12" key="1">
    <citation type="journal article" date="2021" name="DNA Res.">
        <title>Genome analysis of Candida subhashii reveals its hybrid nature and dual mitochondrial genome conformations.</title>
        <authorList>
            <person name="Mixao V."/>
            <person name="Hegedusova E."/>
            <person name="Saus E."/>
            <person name="Pryszcz L.P."/>
            <person name="Cillingova A."/>
            <person name="Nosek J."/>
            <person name="Gabaldon T."/>
        </authorList>
    </citation>
    <scope>NUCLEOTIDE SEQUENCE [LARGE SCALE GENOMIC DNA]</scope>
    <source>
        <strain evidence="11 12">CBS 10753</strain>
    </source>
</reference>
<comment type="caution">
    <text evidence="11">The sequence shown here is derived from an EMBL/GenBank/DDBJ whole genome shotgun (WGS) entry which is preliminary data.</text>
</comment>
<dbReference type="InterPro" id="IPR006896">
    <property type="entry name" value="Sec23/24_trunk_dom"/>
</dbReference>
<evidence type="ECO:0000259" key="8">
    <source>
        <dbReference type="Pfam" id="PF04811"/>
    </source>
</evidence>
<name>A0A8J5QKB9_9ASCO</name>
<feature type="compositionally biased region" description="Polar residues" evidence="6">
    <location>
        <begin position="60"/>
        <end position="82"/>
    </location>
</feature>
<evidence type="ECO:0000256" key="1">
    <source>
        <dbReference type="ARBA" id="ARBA00004394"/>
    </source>
</evidence>
<dbReference type="Pfam" id="PF04810">
    <property type="entry name" value="zf-Sec23_Sec24"/>
    <property type="match status" value="1"/>
</dbReference>
<dbReference type="RefSeq" id="XP_049264894.1">
    <property type="nucleotide sequence ID" value="XM_049405509.1"/>
</dbReference>
<feature type="domain" description="Sec23/Sec24 beta-sandwich" evidence="10">
    <location>
        <begin position="628"/>
        <end position="721"/>
    </location>
</feature>
<accession>A0A8J5QKB9</accession>
<feature type="region of interest" description="Disordered" evidence="6">
    <location>
        <begin position="261"/>
        <end position="286"/>
    </location>
</feature>
<dbReference type="Proteomes" id="UP000694255">
    <property type="component" value="Unassembled WGS sequence"/>
</dbReference>
<protein>
    <submittedName>
        <fullName evidence="11">SFB3</fullName>
    </submittedName>
</protein>